<keyword evidence="1" id="KW-1133">Transmembrane helix</keyword>
<keyword evidence="3" id="KW-1185">Reference proteome</keyword>
<gene>
    <name evidence="2" type="ORF">IV88_GL000104</name>
</gene>
<evidence type="ECO:0000313" key="2">
    <source>
        <dbReference type="EMBL" id="KRO26319.1"/>
    </source>
</evidence>
<proteinExistence type="predicted"/>
<organism evidence="2 3">
    <name type="scientific">Pediococcus argentinicus</name>
    <dbReference type="NCBI Taxonomy" id="480391"/>
    <lineage>
        <taxon>Bacteria</taxon>
        <taxon>Bacillati</taxon>
        <taxon>Bacillota</taxon>
        <taxon>Bacilli</taxon>
        <taxon>Lactobacillales</taxon>
        <taxon>Lactobacillaceae</taxon>
        <taxon>Pediococcus</taxon>
    </lineage>
</organism>
<sequence>MVHTVAMSPFLIILKFFLEIGTIVIIEFLLQRTKNNVPLKNKQILMITLMIGCTSLLGTIIEKLIN</sequence>
<dbReference type="EMBL" id="JQCQ01000001">
    <property type="protein sequence ID" value="KRO26319.1"/>
    <property type="molecule type" value="Genomic_DNA"/>
</dbReference>
<protein>
    <submittedName>
        <fullName evidence="2">Uncharacterized protein</fullName>
    </submittedName>
</protein>
<feature type="transmembrane region" description="Helical" evidence="1">
    <location>
        <begin position="42"/>
        <end position="61"/>
    </location>
</feature>
<feature type="transmembrane region" description="Helical" evidence="1">
    <location>
        <begin position="6"/>
        <end position="30"/>
    </location>
</feature>
<evidence type="ECO:0000313" key="3">
    <source>
        <dbReference type="Proteomes" id="UP000051249"/>
    </source>
</evidence>
<evidence type="ECO:0000256" key="1">
    <source>
        <dbReference type="SAM" id="Phobius"/>
    </source>
</evidence>
<dbReference type="Proteomes" id="UP000051249">
    <property type="component" value="Unassembled WGS sequence"/>
</dbReference>
<accession>A0A0R2NKN1</accession>
<reference evidence="2 3" key="1">
    <citation type="journal article" date="2015" name="Genome Announc.">
        <title>Expanding the biotechnology potential of lactobacilli through comparative genomics of 213 strains and associated genera.</title>
        <authorList>
            <person name="Sun Z."/>
            <person name="Harris H.M."/>
            <person name="McCann A."/>
            <person name="Guo C."/>
            <person name="Argimon S."/>
            <person name="Zhang W."/>
            <person name="Yang X."/>
            <person name="Jeffery I.B."/>
            <person name="Cooney J.C."/>
            <person name="Kagawa T.F."/>
            <person name="Liu W."/>
            <person name="Song Y."/>
            <person name="Salvetti E."/>
            <person name="Wrobel A."/>
            <person name="Rasinkangas P."/>
            <person name="Parkhill J."/>
            <person name="Rea M.C."/>
            <person name="O'Sullivan O."/>
            <person name="Ritari J."/>
            <person name="Douillard F.P."/>
            <person name="Paul Ross R."/>
            <person name="Yang R."/>
            <person name="Briner A.E."/>
            <person name="Felis G.E."/>
            <person name="de Vos W.M."/>
            <person name="Barrangou R."/>
            <person name="Klaenhammer T.R."/>
            <person name="Caufield P.W."/>
            <person name="Cui Y."/>
            <person name="Zhang H."/>
            <person name="O'Toole P.W."/>
        </authorList>
    </citation>
    <scope>NUCLEOTIDE SEQUENCE [LARGE SCALE GENOMIC DNA]</scope>
    <source>
        <strain evidence="2 3">DSM 23026</strain>
    </source>
</reference>
<dbReference type="PATRIC" id="fig|480391.4.peg.106"/>
<keyword evidence="1" id="KW-0812">Transmembrane</keyword>
<comment type="caution">
    <text evidence="2">The sequence shown here is derived from an EMBL/GenBank/DDBJ whole genome shotgun (WGS) entry which is preliminary data.</text>
</comment>
<name>A0A0R2NKN1_9LACO</name>
<dbReference type="AlphaFoldDB" id="A0A0R2NKN1"/>
<keyword evidence="1" id="KW-0472">Membrane</keyword>